<evidence type="ECO:0008006" key="4">
    <source>
        <dbReference type="Google" id="ProtNLM"/>
    </source>
</evidence>
<feature type="transmembrane region" description="Helical" evidence="1">
    <location>
        <begin position="162"/>
        <end position="185"/>
    </location>
</feature>
<dbReference type="InterPro" id="IPR049458">
    <property type="entry name" value="EpsG-like"/>
</dbReference>
<comment type="caution">
    <text evidence="2">The sequence shown here is derived from an EMBL/GenBank/DDBJ whole genome shotgun (WGS) entry which is preliminary data.</text>
</comment>
<keyword evidence="1" id="KW-0472">Membrane</keyword>
<accession>A0A2N4TWX2</accession>
<dbReference type="AlphaFoldDB" id="A0A2N4TWX2"/>
<dbReference type="OrthoDB" id="7003806at2"/>
<name>A0A2N4TWX2_RALPI</name>
<sequence length="370" mass="41757">MLIFAYLLSIIILATCGVRQCRRLWIPIALLWMVLCAFRQAGVGSDLGLYIQVFDYLDIDSTLSVARDAAYGWEPGYVFLMLFVKRLGINSATYFLAIIAVFNFAVLLVFLINNSKNAPIAFLYYLSSYLIWQQFVLVRQSIAISMLLIGVLYLLSEKQWRALIFFLIGCTFHFSAIVVPIFILVYRVTRRISTNHLGVISFGISILVVVLAGQVPIGDVFSYLNQLRDYSSYIDGGAKNFLSFAEAGALLLLLLMISREDVPEERNGFLIPEMRSGVSFGFSVDLQARLLALIFPVYAVAANFEVINRLLEYDRLVYAIGVSTIFEASRGRRAGLIVWLIVIIYSAARFMRFYLTFDQGALQDFVIGWG</sequence>
<dbReference type="Proteomes" id="UP000234456">
    <property type="component" value="Unassembled WGS sequence"/>
</dbReference>
<feature type="transmembrane region" description="Helical" evidence="1">
    <location>
        <begin position="336"/>
        <end position="355"/>
    </location>
</feature>
<organism evidence="2 3">
    <name type="scientific">Ralstonia pickettii</name>
    <name type="common">Burkholderia pickettii</name>
    <dbReference type="NCBI Taxonomy" id="329"/>
    <lineage>
        <taxon>Bacteria</taxon>
        <taxon>Pseudomonadati</taxon>
        <taxon>Pseudomonadota</taxon>
        <taxon>Betaproteobacteria</taxon>
        <taxon>Burkholderiales</taxon>
        <taxon>Burkholderiaceae</taxon>
        <taxon>Ralstonia</taxon>
    </lineage>
</organism>
<proteinExistence type="predicted"/>
<evidence type="ECO:0000256" key="1">
    <source>
        <dbReference type="SAM" id="Phobius"/>
    </source>
</evidence>
<gene>
    <name evidence="2" type="ORF">C0Q88_05710</name>
</gene>
<feature type="transmembrane region" description="Helical" evidence="1">
    <location>
        <begin position="237"/>
        <end position="257"/>
    </location>
</feature>
<reference evidence="2 3" key="1">
    <citation type="submission" date="2017-12" db="EMBL/GenBank/DDBJ databases">
        <title>Draft genome sequence of Ralstonia pickettii 52.</title>
        <authorList>
            <person name="Zheng B."/>
        </authorList>
    </citation>
    <scope>NUCLEOTIDE SEQUENCE [LARGE SCALE GENOMIC DNA]</scope>
    <source>
        <strain evidence="2 3">52</strain>
    </source>
</reference>
<dbReference type="RefSeq" id="WP_102064676.1">
    <property type="nucleotide sequence ID" value="NZ_PKQE01000001.1"/>
</dbReference>
<dbReference type="EMBL" id="PKQE01000001">
    <property type="protein sequence ID" value="PLC44191.1"/>
    <property type="molecule type" value="Genomic_DNA"/>
</dbReference>
<evidence type="ECO:0000313" key="2">
    <source>
        <dbReference type="EMBL" id="PLC44191.1"/>
    </source>
</evidence>
<feature type="transmembrane region" description="Helical" evidence="1">
    <location>
        <begin position="135"/>
        <end position="156"/>
    </location>
</feature>
<feature type="transmembrane region" description="Helical" evidence="1">
    <location>
        <begin position="197"/>
        <end position="217"/>
    </location>
</feature>
<protein>
    <recommendedName>
        <fullName evidence="4">EpsG family protein</fullName>
    </recommendedName>
</protein>
<keyword evidence="1" id="KW-0812">Transmembrane</keyword>
<keyword evidence="1" id="KW-1133">Transmembrane helix</keyword>
<evidence type="ECO:0000313" key="3">
    <source>
        <dbReference type="Proteomes" id="UP000234456"/>
    </source>
</evidence>
<feature type="transmembrane region" description="Helical" evidence="1">
    <location>
        <begin position="92"/>
        <end position="114"/>
    </location>
</feature>
<dbReference type="Pfam" id="PF14897">
    <property type="entry name" value="EpsG"/>
    <property type="match status" value="1"/>
</dbReference>